<sequence length="176" mass="20017">MFLERDQMIHHCDLCGSDQVREKLLEEKFLYGSGDERVTLSAMVPVFECETCGDAYTGEAAEISRHAAVCNYLGRLTPAEVKMLREGYGLTQDKFADVSGFGIASIKRWELGNQIQSESADNLLRLLRMPRNFLLVQEMNNAKPFEPKFKTTISERTFQQAKEFQLRRPAESNKAA</sequence>
<reference evidence="2 3" key="1">
    <citation type="submission" date="2013-11" db="EMBL/GenBank/DDBJ databases">
        <title>Complete genome sequence of Rhizobium gallicum bv. gallicum R602.</title>
        <authorList>
            <person name="Bustos P."/>
            <person name="Santamaria R.I."/>
            <person name="Lozano L."/>
            <person name="Acosta J.L."/>
            <person name="Ormeno-Orrillo E."/>
            <person name="Rogel M.A."/>
            <person name="Romero D."/>
            <person name="Cevallos M.A."/>
            <person name="Martinez-Romero E."/>
            <person name="Gonzalez V."/>
        </authorList>
    </citation>
    <scope>NUCLEOTIDE SEQUENCE [LARGE SCALE GENOMIC DNA]</scope>
    <source>
        <strain evidence="2 3">R602</strain>
        <plasmid evidence="2 3">pRgalR602b</plasmid>
    </source>
</reference>
<dbReference type="InterPro" id="IPR022452">
    <property type="entry name" value="MqsA"/>
</dbReference>
<dbReference type="KEGG" id="rga:RGR602_PB00425"/>
<dbReference type="NCBIfam" id="TIGR03831">
    <property type="entry name" value="YgiT_finger"/>
    <property type="match status" value="1"/>
</dbReference>
<dbReference type="AlphaFoldDB" id="A0A0B4XB62"/>
<evidence type="ECO:0000313" key="2">
    <source>
        <dbReference type="EMBL" id="AJD43955.1"/>
    </source>
</evidence>
<protein>
    <submittedName>
        <fullName evidence="2">XRE family transcriptional regulator protein</fullName>
    </submittedName>
</protein>
<dbReference type="Gene3D" id="1.10.260.40">
    <property type="entry name" value="lambda repressor-like DNA-binding domains"/>
    <property type="match status" value="1"/>
</dbReference>
<dbReference type="InterPro" id="IPR001387">
    <property type="entry name" value="Cro/C1-type_HTH"/>
</dbReference>
<dbReference type="InterPro" id="IPR022453">
    <property type="entry name" value="Znf_MqsA-type"/>
</dbReference>
<dbReference type="NCBIfam" id="TIGR03830">
    <property type="entry name" value="CxxCG_CxxCG_HTH"/>
    <property type="match status" value="1"/>
</dbReference>
<accession>A0A0B4XB62</accession>
<dbReference type="InterPro" id="IPR032758">
    <property type="entry name" value="MqsA/HigA-2"/>
</dbReference>
<dbReference type="CDD" id="cd00093">
    <property type="entry name" value="HTH_XRE"/>
    <property type="match status" value="1"/>
</dbReference>
<keyword evidence="3" id="KW-1185">Reference proteome</keyword>
<dbReference type="Proteomes" id="UP000031368">
    <property type="component" value="Plasmid pRgalR602b"/>
</dbReference>
<dbReference type="Pfam" id="PF15731">
    <property type="entry name" value="MqsA_antitoxin"/>
    <property type="match status" value="1"/>
</dbReference>
<feature type="domain" description="HTH cro/C1-type" evidence="1">
    <location>
        <begin position="81"/>
        <end position="134"/>
    </location>
</feature>
<evidence type="ECO:0000313" key="3">
    <source>
        <dbReference type="Proteomes" id="UP000031368"/>
    </source>
</evidence>
<dbReference type="PROSITE" id="PS50943">
    <property type="entry name" value="HTH_CROC1"/>
    <property type="match status" value="1"/>
</dbReference>
<dbReference type="GO" id="GO:0003677">
    <property type="term" value="F:DNA binding"/>
    <property type="evidence" value="ECO:0007669"/>
    <property type="project" value="InterPro"/>
</dbReference>
<dbReference type="EMBL" id="CP006879">
    <property type="protein sequence ID" value="AJD43955.1"/>
    <property type="molecule type" value="Genomic_DNA"/>
</dbReference>
<dbReference type="InterPro" id="IPR010982">
    <property type="entry name" value="Lambda_DNA-bd_dom_sf"/>
</dbReference>
<name>A0A0B4XB62_9HYPH</name>
<geneLocation type="plasmid" evidence="2 3">
    <name>pRgalR602b</name>
</geneLocation>
<keyword evidence="2" id="KW-0614">Plasmid</keyword>
<evidence type="ECO:0000259" key="1">
    <source>
        <dbReference type="PROSITE" id="PS50943"/>
    </source>
</evidence>
<gene>
    <name evidence="2" type="ORF">RGR602_PB00425</name>
</gene>
<organism evidence="2 3">
    <name type="scientific">Rhizobium gallicum bv. gallicum R602sp</name>
    <dbReference type="NCBI Taxonomy" id="1041138"/>
    <lineage>
        <taxon>Bacteria</taxon>
        <taxon>Pseudomonadati</taxon>
        <taxon>Pseudomonadota</taxon>
        <taxon>Alphaproteobacteria</taxon>
        <taxon>Hyphomicrobiales</taxon>
        <taxon>Rhizobiaceae</taxon>
        <taxon>Rhizobium/Agrobacterium group</taxon>
        <taxon>Rhizobium</taxon>
    </lineage>
</organism>
<dbReference type="HOGENOM" id="CLU_1523958_0_0_5"/>
<dbReference type="SUPFAM" id="SSF47413">
    <property type="entry name" value="lambda repressor-like DNA-binding domains"/>
    <property type="match status" value="1"/>
</dbReference>
<proteinExistence type="predicted"/>